<dbReference type="PANTHER" id="PTHR11225:SF4">
    <property type="entry name" value="NUCLEAR PORE COMPLEX PROTEIN NUP93"/>
    <property type="match status" value="1"/>
</dbReference>
<evidence type="ECO:0000256" key="3">
    <source>
        <dbReference type="ARBA" id="ARBA00023132"/>
    </source>
</evidence>
<reference evidence="6 7" key="1">
    <citation type="submission" date="2019-10" db="EMBL/GenBank/DDBJ databases">
        <title>Assembly and Annotation for the nematode Trichostrongylus colubriformis.</title>
        <authorList>
            <person name="Martin J."/>
        </authorList>
    </citation>
    <scope>NUCLEOTIDE SEQUENCE [LARGE SCALE GENOMIC DNA]</scope>
    <source>
        <strain evidence="6">G859</strain>
        <tissue evidence="6">Whole worm</tissue>
    </source>
</reference>
<dbReference type="InterPro" id="IPR007231">
    <property type="entry name" value="Nucleoporin_int_Nup93/Nic96"/>
</dbReference>
<dbReference type="GO" id="GO:0005643">
    <property type="term" value="C:nuclear pore"/>
    <property type="evidence" value="ECO:0007669"/>
    <property type="project" value="UniProtKB-SubCell"/>
</dbReference>
<evidence type="ECO:0000313" key="7">
    <source>
        <dbReference type="Proteomes" id="UP001331761"/>
    </source>
</evidence>
<organism evidence="6 7">
    <name type="scientific">Trichostrongylus colubriformis</name>
    <name type="common">Black scour worm</name>
    <dbReference type="NCBI Taxonomy" id="6319"/>
    <lineage>
        <taxon>Eukaryota</taxon>
        <taxon>Metazoa</taxon>
        <taxon>Ecdysozoa</taxon>
        <taxon>Nematoda</taxon>
        <taxon>Chromadorea</taxon>
        <taxon>Rhabditida</taxon>
        <taxon>Rhabditina</taxon>
        <taxon>Rhabditomorpha</taxon>
        <taxon>Strongyloidea</taxon>
        <taxon>Trichostrongylidae</taxon>
        <taxon>Trichostrongylus</taxon>
    </lineage>
</organism>
<keyword evidence="5" id="KW-0813">Transport</keyword>
<keyword evidence="5" id="KW-0472">Membrane</keyword>
<dbReference type="AlphaFoldDB" id="A0AAN8F8F4"/>
<sequence length="522" mass="57173">MLNANGLATERLDADLCHDVAFPLKDLRQLFSDAVKESGTDGALVGVWSEVLALMDRKIPSAHDDPTTVALLIEKTCNYLQNLFVEHMSTQVERNLERAQRGGVPGTRGLVDAFLKVGADDPFAEDGTVGGLPVWEVTYHCLRAGDLSAAKDALDLLANFPQAAVLVACLNHLSKEAKSNGGITSILQKTSIKEVFTLLCWGWLLYDCGHISDAVHVAILTNEMGYLRNTADAAAEMLVTDSVQLTKCSFNIARLLVSYTKQFELEDIERALDYWYLLKGLQTPTGGDVFEMAVSRAVYLTGQTEAIIGTIGADGKRTRAWIDEYLEDCSDVITRVARDTELGGDTTQAVKLYVLANAPVKAVELLCTELSDAIRTNRTRMNELRLLAEEFVSSHSDIRSSVLSTLCILLDVCTLIDLCESGLADKALSVSQQLRLIPSEAEQVPVIVGEFHLVPQKVREVIPDLSLQLMRCMVDAIHSAASINARYTKQVKAIVIYAATVNYKFPQHITSKLLQLQASIAV</sequence>
<dbReference type="GO" id="GO:0006606">
    <property type="term" value="P:protein import into nucleus"/>
    <property type="evidence" value="ECO:0007669"/>
    <property type="project" value="TreeGrafter"/>
</dbReference>
<protein>
    <recommendedName>
        <fullName evidence="5">Nuclear pore protein</fullName>
    </recommendedName>
</protein>
<evidence type="ECO:0000256" key="1">
    <source>
        <dbReference type="ARBA" id="ARBA00004567"/>
    </source>
</evidence>
<keyword evidence="5" id="KW-0653">Protein transport</keyword>
<keyword evidence="3 5" id="KW-0906">Nuclear pore complex</keyword>
<accession>A0AAN8F8F4</accession>
<keyword evidence="7" id="KW-1185">Reference proteome</keyword>
<name>A0AAN8F8F4_TRICO</name>
<comment type="subcellular location">
    <subcellularLocation>
        <location evidence="1 5">Nucleus</location>
        <location evidence="1 5">Nuclear pore complex</location>
    </subcellularLocation>
</comment>
<dbReference type="EMBL" id="WIXE01022941">
    <property type="protein sequence ID" value="KAK5966958.1"/>
    <property type="molecule type" value="Genomic_DNA"/>
</dbReference>
<dbReference type="GO" id="GO:0016973">
    <property type="term" value="P:poly(A)+ mRNA export from nucleus"/>
    <property type="evidence" value="ECO:0007669"/>
    <property type="project" value="TreeGrafter"/>
</dbReference>
<comment type="caution">
    <text evidence="6">The sequence shown here is derived from an EMBL/GenBank/DDBJ whole genome shotgun (WGS) entry which is preliminary data.</text>
</comment>
<dbReference type="PANTHER" id="PTHR11225">
    <property type="entry name" value="NUCLEAR PORE COMPLEX PROTEIN NUP93 NUCLEOPORIN NUP93 DEAD EYE PROTEIN"/>
    <property type="match status" value="1"/>
</dbReference>
<keyword evidence="5" id="KW-0811">Translocation</keyword>
<dbReference type="Proteomes" id="UP001331761">
    <property type="component" value="Unassembled WGS sequence"/>
</dbReference>
<keyword evidence="5" id="KW-0509">mRNA transport</keyword>
<dbReference type="Pfam" id="PF04097">
    <property type="entry name" value="Nic96"/>
    <property type="match status" value="2"/>
</dbReference>
<evidence type="ECO:0000313" key="6">
    <source>
        <dbReference type="EMBL" id="KAK5966958.1"/>
    </source>
</evidence>
<comment type="similarity">
    <text evidence="2 5">Belongs to the nucleoporin interacting component (NIC) family.</text>
</comment>
<evidence type="ECO:0000256" key="5">
    <source>
        <dbReference type="RuleBase" id="RU364035"/>
    </source>
</evidence>
<keyword evidence="4 5" id="KW-0539">Nucleus</keyword>
<proteinExistence type="inferred from homology"/>
<dbReference type="GO" id="GO:0017056">
    <property type="term" value="F:structural constituent of nuclear pore"/>
    <property type="evidence" value="ECO:0007669"/>
    <property type="project" value="InterPro"/>
</dbReference>
<gene>
    <name evidence="6" type="ORF">GCK32_010791</name>
</gene>
<evidence type="ECO:0000256" key="4">
    <source>
        <dbReference type="ARBA" id="ARBA00023242"/>
    </source>
</evidence>
<evidence type="ECO:0000256" key="2">
    <source>
        <dbReference type="ARBA" id="ARBA00010186"/>
    </source>
</evidence>